<name>A0A5E6MA75_9BACT</name>
<organism evidence="2 3">
    <name type="scientific">Methylacidimicrobium tartarophylax</name>
    <dbReference type="NCBI Taxonomy" id="1041768"/>
    <lineage>
        <taxon>Bacteria</taxon>
        <taxon>Pseudomonadati</taxon>
        <taxon>Verrucomicrobiota</taxon>
        <taxon>Methylacidimicrobium</taxon>
    </lineage>
</organism>
<reference evidence="2 3" key="1">
    <citation type="submission" date="2019-09" db="EMBL/GenBank/DDBJ databases">
        <authorList>
            <person name="Cremers G."/>
        </authorList>
    </citation>
    <scope>NUCLEOTIDE SEQUENCE [LARGE SCALE GENOMIC DNA]</scope>
    <source>
        <strain evidence="2">4A</strain>
    </source>
</reference>
<dbReference type="AlphaFoldDB" id="A0A5E6MA75"/>
<protein>
    <submittedName>
        <fullName evidence="2">Uncharacterized protein</fullName>
    </submittedName>
</protein>
<dbReference type="Proteomes" id="UP000334923">
    <property type="component" value="Unassembled WGS sequence"/>
</dbReference>
<dbReference type="EMBL" id="CABFVA020000042">
    <property type="protein sequence ID" value="VVM06109.1"/>
    <property type="molecule type" value="Genomic_DNA"/>
</dbReference>
<accession>A0A5E6MA75</accession>
<feature type="region of interest" description="Disordered" evidence="1">
    <location>
        <begin position="74"/>
        <end position="104"/>
    </location>
</feature>
<gene>
    <name evidence="2" type="ORF">MAMT_00979</name>
</gene>
<feature type="region of interest" description="Disordered" evidence="1">
    <location>
        <begin position="1"/>
        <end position="58"/>
    </location>
</feature>
<evidence type="ECO:0000256" key="1">
    <source>
        <dbReference type="SAM" id="MobiDB-lite"/>
    </source>
</evidence>
<proteinExistence type="predicted"/>
<sequence>MEEEIADGSEASPSQREPGRRSSCSAGRRGSKTRFLSQALSDTAHSALPPIPLAGNGQSALRFGRLSESAGLSASAREGGFLPGEGSRRKRTGCANRTKQPGSDSFRLLASIGHPDLGSSHQGIVNHESRSFHIEKFRTLSWSGPAVEKAGGPGKASGAAARAFLRREGAGLFPGTFWTAATAAVADGSSRGGSGAGTTKGG</sequence>
<evidence type="ECO:0000313" key="2">
    <source>
        <dbReference type="EMBL" id="VVM06109.1"/>
    </source>
</evidence>
<keyword evidence="3" id="KW-1185">Reference proteome</keyword>
<evidence type="ECO:0000313" key="3">
    <source>
        <dbReference type="Proteomes" id="UP000334923"/>
    </source>
</evidence>
<feature type="compositionally biased region" description="Polar residues" evidence="1">
    <location>
        <begin position="34"/>
        <end position="44"/>
    </location>
</feature>